<gene>
    <name evidence="1" type="ORF">BVRB_035130</name>
</gene>
<dbReference type="GO" id="GO:0006298">
    <property type="term" value="P:mismatch repair"/>
    <property type="evidence" value="ECO:0007669"/>
    <property type="project" value="InterPro"/>
</dbReference>
<sequence length="131" mass="14933">RHNAVFVLDAAERPALAQALARIGNDPERPVCLFRHVPEFFTVYGDDAEMIAAEFFLNKSFARTMTIPSDDDEESSDDSIFYINIAPGRIEKLLKLIVGVKRRAVELYGQPNQEWVSLRKVQYLGYFDGLH</sequence>
<reference evidence="1 2" key="1">
    <citation type="journal article" date="2014" name="Nature">
        <title>The genome of the recently domesticated crop plant sugar beet (Beta vulgaris).</title>
        <authorList>
            <person name="Dohm J.C."/>
            <person name="Minoche A.E."/>
            <person name="Holtgrawe D."/>
            <person name="Capella-Gutierrez S."/>
            <person name="Zakrzewski F."/>
            <person name="Tafer H."/>
            <person name="Rupp O."/>
            <person name="Sorensen T.R."/>
            <person name="Stracke R."/>
            <person name="Reinhardt R."/>
            <person name="Goesmann A."/>
            <person name="Kraft T."/>
            <person name="Schulz B."/>
            <person name="Stadler P.F."/>
            <person name="Schmidt T."/>
            <person name="Gabaldon T."/>
            <person name="Lehrach H."/>
            <person name="Weisshaar B."/>
            <person name="Himmelbauer H."/>
        </authorList>
    </citation>
    <scope>NUCLEOTIDE SEQUENCE [LARGE SCALE GENOMIC DNA]</scope>
    <source>
        <tissue evidence="1">Taproot</tissue>
    </source>
</reference>
<name>A0A0J7YPS2_BETVV</name>
<feature type="non-terminal residue" evidence="1">
    <location>
        <position position="1"/>
    </location>
</feature>
<keyword evidence="2" id="KW-1185">Reference proteome</keyword>
<dbReference type="Gramene" id="KMS65522">
    <property type="protein sequence ID" value="KMS65522"/>
    <property type="gene ID" value="BVRB_035130"/>
</dbReference>
<dbReference type="Gene3D" id="3.40.1170.10">
    <property type="entry name" value="DNA repair protein MutS, domain I"/>
    <property type="match status" value="1"/>
</dbReference>
<protein>
    <submittedName>
        <fullName evidence="1">Uncharacterized protein</fullName>
    </submittedName>
</protein>
<dbReference type="Proteomes" id="UP000035740">
    <property type="component" value="Unassembled WGS sequence"/>
</dbReference>
<dbReference type="AlphaFoldDB" id="A0A0J7YPS2"/>
<proteinExistence type="predicted"/>
<accession>A0A0J7YPS2</accession>
<dbReference type="GO" id="GO:0005524">
    <property type="term" value="F:ATP binding"/>
    <property type="evidence" value="ECO:0007669"/>
    <property type="project" value="InterPro"/>
</dbReference>
<organism evidence="1 2">
    <name type="scientific">Beta vulgaris subsp. vulgaris</name>
    <name type="common">Beet</name>
    <dbReference type="NCBI Taxonomy" id="3555"/>
    <lineage>
        <taxon>Eukaryota</taxon>
        <taxon>Viridiplantae</taxon>
        <taxon>Streptophyta</taxon>
        <taxon>Embryophyta</taxon>
        <taxon>Tracheophyta</taxon>
        <taxon>Spermatophyta</taxon>
        <taxon>Magnoliopsida</taxon>
        <taxon>eudicotyledons</taxon>
        <taxon>Gunneridae</taxon>
        <taxon>Pentapetalae</taxon>
        <taxon>Caryophyllales</taxon>
        <taxon>Chenopodiaceae</taxon>
        <taxon>Betoideae</taxon>
        <taxon>Beta</taxon>
    </lineage>
</organism>
<dbReference type="InterPro" id="IPR016151">
    <property type="entry name" value="DNA_mismatch_repair_MutS_N"/>
</dbReference>
<dbReference type="GO" id="GO:0030983">
    <property type="term" value="F:mismatched DNA binding"/>
    <property type="evidence" value="ECO:0007669"/>
    <property type="project" value="InterPro"/>
</dbReference>
<evidence type="ECO:0000313" key="1">
    <source>
        <dbReference type="EMBL" id="KMS65522.1"/>
    </source>
</evidence>
<evidence type="ECO:0000313" key="2">
    <source>
        <dbReference type="Proteomes" id="UP000035740"/>
    </source>
</evidence>
<dbReference type="EMBL" id="KQ107445">
    <property type="protein sequence ID" value="KMS65522.1"/>
    <property type="molecule type" value="Genomic_DNA"/>
</dbReference>